<evidence type="ECO:0000313" key="3">
    <source>
        <dbReference type="Proteomes" id="UP001419268"/>
    </source>
</evidence>
<proteinExistence type="predicted"/>
<protein>
    <submittedName>
        <fullName evidence="2">Uncharacterized protein</fullName>
    </submittedName>
</protein>
<dbReference type="Proteomes" id="UP001419268">
    <property type="component" value="Unassembled WGS sequence"/>
</dbReference>
<reference evidence="2 3" key="1">
    <citation type="submission" date="2024-01" db="EMBL/GenBank/DDBJ databases">
        <title>Genome assemblies of Stephania.</title>
        <authorList>
            <person name="Yang L."/>
        </authorList>
    </citation>
    <scope>NUCLEOTIDE SEQUENCE [LARGE SCALE GENOMIC DNA]</scope>
    <source>
        <strain evidence="2">JXDWG</strain>
        <tissue evidence="2">Leaf</tissue>
    </source>
</reference>
<keyword evidence="3" id="KW-1185">Reference proteome</keyword>
<organism evidence="2 3">
    <name type="scientific">Stephania cephalantha</name>
    <dbReference type="NCBI Taxonomy" id="152367"/>
    <lineage>
        <taxon>Eukaryota</taxon>
        <taxon>Viridiplantae</taxon>
        <taxon>Streptophyta</taxon>
        <taxon>Embryophyta</taxon>
        <taxon>Tracheophyta</taxon>
        <taxon>Spermatophyta</taxon>
        <taxon>Magnoliopsida</taxon>
        <taxon>Ranunculales</taxon>
        <taxon>Menispermaceae</taxon>
        <taxon>Menispermoideae</taxon>
        <taxon>Cissampelideae</taxon>
        <taxon>Stephania</taxon>
    </lineage>
</organism>
<dbReference type="AlphaFoldDB" id="A0AAP0F7D2"/>
<dbReference type="EMBL" id="JBBNAG010000009">
    <property type="protein sequence ID" value="KAK9105290.1"/>
    <property type="molecule type" value="Genomic_DNA"/>
</dbReference>
<feature type="region of interest" description="Disordered" evidence="1">
    <location>
        <begin position="45"/>
        <end position="67"/>
    </location>
</feature>
<gene>
    <name evidence="2" type="ORF">Scep_022134</name>
</gene>
<evidence type="ECO:0000313" key="2">
    <source>
        <dbReference type="EMBL" id="KAK9105290.1"/>
    </source>
</evidence>
<name>A0AAP0F7D2_9MAGN</name>
<comment type="caution">
    <text evidence="2">The sequence shown here is derived from an EMBL/GenBank/DDBJ whole genome shotgun (WGS) entry which is preliminary data.</text>
</comment>
<sequence>MSDTLFVFLHFCRFKCMNTPQGVLKATSVKGVSLQNAKARWSERFDSNRRKNGNGNKMKKNKKKLPPGQLGLTWIGETLEFYKAHRRNQLFEEFVQLTGTNSIMEKQGNHHRYIGTVITSTLSRYKKHKHD</sequence>
<accession>A0AAP0F7D2</accession>
<evidence type="ECO:0000256" key="1">
    <source>
        <dbReference type="SAM" id="MobiDB-lite"/>
    </source>
</evidence>